<evidence type="ECO:0000313" key="1">
    <source>
        <dbReference type="EMBL" id="QEH32335.1"/>
    </source>
</evidence>
<proteinExistence type="predicted"/>
<dbReference type="PANTHER" id="PTHR43737">
    <property type="entry name" value="BLL7424 PROTEIN"/>
    <property type="match status" value="1"/>
</dbReference>
<dbReference type="InterPro" id="IPR006311">
    <property type="entry name" value="TAT_signal"/>
</dbReference>
<dbReference type="PANTHER" id="PTHR43737:SF1">
    <property type="entry name" value="DUF1501 DOMAIN-CONTAINING PROTEIN"/>
    <property type="match status" value="1"/>
</dbReference>
<protein>
    <recommendedName>
        <fullName evidence="3">DUF1501 domain-containing protein</fullName>
    </recommendedName>
</protein>
<reference evidence="1 2" key="1">
    <citation type="submission" date="2019-08" db="EMBL/GenBank/DDBJ databases">
        <title>Deep-cultivation of Planctomycetes and their phenomic and genomic characterization uncovers novel biology.</title>
        <authorList>
            <person name="Wiegand S."/>
            <person name="Jogler M."/>
            <person name="Boedeker C."/>
            <person name="Pinto D."/>
            <person name="Vollmers J."/>
            <person name="Rivas-Marin E."/>
            <person name="Kohn T."/>
            <person name="Peeters S.H."/>
            <person name="Heuer A."/>
            <person name="Rast P."/>
            <person name="Oberbeckmann S."/>
            <person name="Bunk B."/>
            <person name="Jeske O."/>
            <person name="Meyerdierks A."/>
            <person name="Storesund J.E."/>
            <person name="Kallscheuer N."/>
            <person name="Luecker S."/>
            <person name="Lage O.M."/>
            <person name="Pohl T."/>
            <person name="Merkel B.J."/>
            <person name="Hornburger P."/>
            <person name="Mueller R.-W."/>
            <person name="Bruemmer F."/>
            <person name="Labrenz M."/>
            <person name="Spormann A.M."/>
            <person name="Op den Camp H."/>
            <person name="Overmann J."/>
            <person name="Amann R."/>
            <person name="Jetten M.S.M."/>
            <person name="Mascher T."/>
            <person name="Medema M.H."/>
            <person name="Devos D.P."/>
            <person name="Kaster A.-K."/>
            <person name="Ovreas L."/>
            <person name="Rohde M."/>
            <person name="Galperin M.Y."/>
            <person name="Jogler C."/>
        </authorList>
    </citation>
    <scope>NUCLEOTIDE SEQUENCE [LARGE SCALE GENOMIC DNA]</scope>
    <source>
        <strain evidence="1 2">OJF2</strain>
    </source>
</reference>
<organism evidence="1 2">
    <name type="scientific">Aquisphaera giovannonii</name>
    <dbReference type="NCBI Taxonomy" id="406548"/>
    <lineage>
        <taxon>Bacteria</taxon>
        <taxon>Pseudomonadati</taxon>
        <taxon>Planctomycetota</taxon>
        <taxon>Planctomycetia</taxon>
        <taxon>Isosphaerales</taxon>
        <taxon>Isosphaeraceae</taxon>
        <taxon>Aquisphaera</taxon>
    </lineage>
</organism>
<sequence>MNRRQFLTNAPATAAIGGALPGLWARAARAAGPGRDDRVLVVVELTGGNDGLNMVVPYRDDLYHKARPTLRVEPNKVLKLDDHLGLHPAMKDLHKLWEAGKLRVVMNAGYPRPNRSHFRSMEIWQSGGLGPTPTAGWLGLAADARPGGSPPCFVGQGTSPLAVQGRAVAPFAIADIEGLALRPGARLGTSDVPGDDPVDPAHRVARALAAAEMISKRAATARPGATVTEQGGLEARLATIAGLIAAGVGSRVYYTSLDGFDTHAGQQFAHQDLLRRLSEALARFQAGIAEKALDDRVAVVVFSEFGRRIEENGSKGTDHGAAAPLLVLGSPVAPGLAGGVPDLKNTIEGDVPFAVDFRDVYAGVLADWLGVDPSAVIPGRQAARLPLFRA</sequence>
<evidence type="ECO:0000313" key="2">
    <source>
        <dbReference type="Proteomes" id="UP000324233"/>
    </source>
</evidence>
<dbReference type="OrthoDB" id="9779968at2"/>
<accession>A0A5B9VX28</accession>
<dbReference type="PROSITE" id="PS51318">
    <property type="entry name" value="TAT"/>
    <property type="match status" value="1"/>
</dbReference>
<dbReference type="RefSeq" id="WP_148591438.1">
    <property type="nucleotide sequence ID" value="NZ_CP042997.1"/>
</dbReference>
<gene>
    <name evidence="1" type="ORF">OJF2_08050</name>
</gene>
<dbReference type="Pfam" id="PF07394">
    <property type="entry name" value="DUF1501"/>
    <property type="match status" value="1"/>
</dbReference>
<dbReference type="InterPro" id="IPR010869">
    <property type="entry name" value="DUF1501"/>
</dbReference>
<dbReference type="Proteomes" id="UP000324233">
    <property type="component" value="Chromosome"/>
</dbReference>
<evidence type="ECO:0008006" key="3">
    <source>
        <dbReference type="Google" id="ProtNLM"/>
    </source>
</evidence>
<name>A0A5B9VX28_9BACT</name>
<keyword evidence="2" id="KW-1185">Reference proteome</keyword>
<dbReference type="AlphaFoldDB" id="A0A5B9VX28"/>
<dbReference type="EMBL" id="CP042997">
    <property type="protein sequence ID" value="QEH32335.1"/>
    <property type="molecule type" value="Genomic_DNA"/>
</dbReference>
<dbReference type="KEGG" id="agv:OJF2_08050"/>